<dbReference type="InterPro" id="IPR026591">
    <property type="entry name" value="Sirtuin_cat_small_dom_sf"/>
</dbReference>
<keyword evidence="7" id="KW-1185">Reference proteome</keyword>
<dbReference type="GO" id="GO:0070403">
    <property type="term" value="F:NAD+ binding"/>
    <property type="evidence" value="ECO:0007669"/>
    <property type="project" value="UniProtKB-UniRule"/>
</dbReference>
<evidence type="ECO:0000313" key="7">
    <source>
        <dbReference type="Proteomes" id="UP000295361"/>
    </source>
</evidence>
<dbReference type="GO" id="GO:0036054">
    <property type="term" value="F:protein-malonyllysine demalonylase activity"/>
    <property type="evidence" value="ECO:0007669"/>
    <property type="project" value="InterPro"/>
</dbReference>
<dbReference type="GO" id="GO:0036055">
    <property type="term" value="F:protein-succinyllysine desuccinylase activity"/>
    <property type="evidence" value="ECO:0007669"/>
    <property type="project" value="UniProtKB-UniRule"/>
</dbReference>
<dbReference type="Pfam" id="PF02146">
    <property type="entry name" value="SIR2"/>
    <property type="match status" value="1"/>
</dbReference>
<evidence type="ECO:0000256" key="4">
    <source>
        <dbReference type="PROSITE-ProRule" id="PRU00236"/>
    </source>
</evidence>
<comment type="caution">
    <text evidence="3 4">Lacks conserved residue(s) required for the propagation of feature annotation.</text>
</comment>
<dbReference type="Gene3D" id="3.30.1600.10">
    <property type="entry name" value="SIR2/SIRT2 'Small Domain"/>
    <property type="match status" value="1"/>
</dbReference>
<dbReference type="NCBIfam" id="NF001753">
    <property type="entry name" value="PRK00481.1-3"/>
    <property type="match status" value="1"/>
</dbReference>
<dbReference type="Gene3D" id="3.40.50.1220">
    <property type="entry name" value="TPP-binding domain"/>
    <property type="match status" value="1"/>
</dbReference>
<reference evidence="6 7" key="1">
    <citation type="submission" date="2019-03" db="EMBL/GenBank/DDBJ databases">
        <title>Genomic Encyclopedia of Type Strains, Phase IV (KMG-IV): sequencing the most valuable type-strain genomes for metagenomic binning, comparative biology and taxonomic classification.</title>
        <authorList>
            <person name="Goeker M."/>
        </authorList>
    </citation>
    <scope>NUCLEOTIDE SEQUENCE [LARGE SCALE GENOMIC DNA]</scope>
    <source>
        <strain evidence="6 7">DSM 16998</strain>
    </source>
</reference>
<keyword evidence="2 3" id="KW-0520">NAD</keyword>
<dbReference type="SUPFAM" id="SSF52467">
    <property type="entry name" value="DHS-like NAD/FAD-binding domain"/>
    <property type="match status" value="1"/>
</dbReference>
<evidence type="ECO:0000256" key="3">
    <source>
        <dbReference type="HAMAP-Rule" id="MF_01121"/>
    </source>
</evidence>
<dbReference type="InterPro" id="IPR029035">
    <property type="entry name" value="DHS-like_NAD/FAD-binding_dom"/>
</dbReference>
<comment type="subcellular location">
    <subcellularLocation>
        <location evidence="3">Cytoplasm</location>
    </subcellularLocation>
</comment>
<protein>
    <recommendedName>
        <fullName evidence="3">NAD-dependent protein deacylase</fullName>
        <ecNumber evidence="3">2.3.1.286</ecNumber>
    </recommendedName>
    <alternativeName>
        <fullName evidence="3">Regulatory protein SIR2 homolog</fullName>
    </alternativeName>
</protein>
<comment type="domain">
    <text evidence="3">2 residues (Tyr-74 and Arg-77) present in a large hydrophobic pocket are probably involved in substrate specificity. They are important for desuccinylation activity, but dispensable for deacetylation activity.</text>
</comment>
<comment type="catalytic activity">
    <reaction evidence="3">
        <text>N(6)-succinyl-L-lysyl-[protein] + NAD(+) + H2O = 2''-O-succinyl-ADP-D-ribose + nicotinamide + L-lysyl-[protein]</text>
        <dbReference type="Rhea" id="RHEA:47668"/>
        <dbReference type="Rhea" id="RHEA-COMP:9752"/>
        <dbReference type="Rhea" id="RHEA-COMP:11877"/>
        <dbReference type="ChEBI" id="CHEBI:15377"/>
        <dbReference type="ChEBI" id="CHEBI:17154"/>
        <dbReference type="ChEBI" id="CHEBI:29969"/>
        <dbReference type="ChEBI" id="CHEBI:57540"/>
        <dbReference type="ChEBI" id="CHEBI:87830"/>
        <dbReference type="ChEBI" id="CHEBI:87832"/>
    </reaction>
</comment>
<dbReference type="PANTHER" id="PTHR11085">
    <property type="entry name" value="NAD-DEPENDENT PROTEIN DEACYLASE SIRTUIN-5, MITOCHONDRIAL-RELATED"/>
    <property type="match status" value="1"/>
</dbReference>
<dbReference type="AlphaFoldDB" id="A0A4R6QN38"/>
<comment type="function">
    <text evidence="3">NAD-dependent lysine deacetylase and desuccinylase that specifically removes acetyl and succinyl groups on target proteins. Modulates the activities of several proteins which are inactive in their acylated form.</text>
</comment>
<feature type="binding site" evidence="3">
    <location>
        <position position="242"/>
    </location>
    <ligand>
        <name>NAD(+)</name>
        <dbReference type="ChEBI" id="CHEBI:57540"/>
    </ligand>
</feature>
<feature type="binding site" evidence="3">
    <location>
        <begin position="198"/>
        <end position="200"/>
    </location>
    <ligand>
        <name>NAD(+)</name>
        <dbReference type="ChEBI" id="CHEBI:57540"/>
    </ligand>
</feature>
<comment type="catalytic activity">
    <reaction evidence="3">
        <text>N(6)-acetyl-L-lysyl-[protein] + NAD(+) + H2O = 2''-O-acetyl-ADP-D-ribose + nicotinamide + L-lysyl-[protein]</text>
        <dbReference type="Rhea" id="RHEA:43636"/>
        <dbReference type="Rhea" id="RHEA-COMP:9752"/>
        <dbReference type="Rhea" id="RHEA-COMP:10731"/>
        <dbReference type="ChEBI" id="CHEBI:15377"/>
        <dbReference type="ChEBI" id="CHEBI:17154"/>
        <dbReference type="ChEBI" id="CHEBI:29969"/>
        <dbReference type="ChEBI" id="CHEBI:57540"/>
        <dbReference type="ChEBI" id="CHEBI:61930"/>
        <dbReference type="ChEBI" id="CHEBI:83767"/>
        <dbReference type="EC" id="2.3.1.286"/>
    </reaction>
</comment>
<feature type="binding site" evidence="3">
    <location>
        <position position="77"/>
    </location>
    <ligand>
        <name>substrate</name>
    </ligand>
</feature>
<dbReference type="InterPro" id="IPR026590">
    <property type="entry name" value="Ssirtuin_cat_dom"/>
</dbReference>
<dbReference type="PROSITE" id="PS50305">
    <property type="entry name" value="SIRTUIN"/>
    <property type="match status" value="1"/>
</dbReference>
<comment type="caution">
    <text evidence="6">The sequence shown here is derived from an EMBL/GenBank/DDBJ whole genome shotgun (WGS) entry which is preliminary data.</text>
</comment>
<evidence type="ECO:0000313" key="6">
    <source>
        <dbReference type="EMBL" id="TDP64308.1"/>
    </source>
</evidence>
<evidence type="ECO:0000256" key="2">
    <source>
        <dbReference type="ARBA" id="ARBA00023027"/>
    </source>
</evidence>
<feature type="binding site" evidence="3">
    <location>
        <position position="74"/>
    </location>
    <ligand>
        <name>substrate</name>
    </ligand>
</feature>
<dbReference type="PANTHER" id="PTHR11085:SF4">
    <property type="entry name" value="NAD-DEPENDENT PROTEIN DEACYLASE"/>
    <property type="match status" value="1"/>
</dbReference>
<dbReference type="FunCoup" id="A0A4R6QN38">
    <property type="interactions" value="482"/>
</dbReference>
<organism evidence="6 7">
    <name type="scientific">Roseateles toxinivorans</name>
    <dbReference type="NCBI Taxonomy" id="270368"/>
    <lineage>
        <taxon>Bacteria</taxon>
        <taxon>Pseudomonadati</taxon>
        <taxon>Pseudomonadota</taxon>
        <taxon>Betaproteobacteria</taxon>
        <taxon>Burkholderiales</taxon>
        <taxon>Sphaerotilaceae</taxon>
        <taxon>Roseateles</taxon>
    </lineage>
</organism>
<dbReference type="Proteomes" id="UP000295361">
    <property type="component" value="Unassembled WGS sequence"/>
</dbReference>
<dbReference type="GO" id="GO:0017136">
    <property type="term" value="F:histone deacetylase activity, NAD-dependent"/>
    <property type="evidence" value="ECO:0007669"/>
    <property type="project" value="TreeGrafter"/>
</dbReference>
<comment type="similarity">
    <text evidence="3">Belongs to the sirtuin family. Class III subfamily.</text>
</comment>
<gene>
    <name evidence="3" type="primary">cobB</name>
    <name evidence="6" type="ORF">DES47_104598</name>
</gene>
<dbReference type="InterPro" id="IPR050134">
    <property type="entry name" value="NAD-dep_sirtuin_deacylases"/>
</dbReference>
<feature type="binding site" evidence="3">
    <location>
        <begin position="109"/>
        <end position="112"/>
    </location>
    <ligand>
        <name>NAD(+)</name>
        <dbReference type="ChEBI" id="CHEBI:57540"/>
    </ligand>
</feature>
<evidence type="ECO:0000256" key="1">
    <source>
        <dbReference type="ARBA" id="ARBA00022679"/>
    </source>
</evidence>
<dbReference type="EMBL" id="SNXS01000004">
    <property type="protein sequence ID" value="TDP64308.1"/>
    <property type="molecule type" value="Genomic_DNA"/>
</dbReference>
<dbReference type="InterPro" id="IPR027546">
    <property type="entry name" value="Sirtuin_class_III"/>
</dbReference>
<sequence length="252" mass="26957">MPMREQARLAIQAAHEAVAAAGRIVVLSGAGMSSESGIPTFRDAQTGLWARFDPMQLASTEGFRSDPRLVWDWYAERRAGVRAAVPNAGHLALARFAAARPGRLQIITQNVDDLHQRAGSPDVIRLHGDILQSRWLDPCRAPEPCDPATAEPERPPHCTQCGNLLRPAVVWFGEQLPPDALTRAESLARQCDLMLVVGTSGTVYPAAGLASLARDAGAMVLIVNPHASDLDAVAHQCLRGTAAAVLPLLFGD</sequence>
<dbReference type="RefSeq" id="WP_425057452.1">
    <property type="nucleotide sequence ID" value="NZ_SNXS01000004.1"/>
</dbReference>
<evidence type="ECO:0000259" key="5">
    <source>
        <dbReference type="PROSITE" id="PS50305"/>
    </source>
</evidence>
<keyword evidence="1" id="KW-0808">Transferase</keyword>
<dbReference type="GO" id="GO:0005737">
    <property type="term" value="C:cytoplasm"/>
    <property type="evidence" value="ECO:0007669"/>
    <property type="project" value="UniProtKB-SubCell"/>
</dbReference>
<name>A0A4R6QN38_9BURK</name>
<dbReference type="EC" id="2.3.1.286" evidence="3"/>
<feature type="domain" description="Deacetylase sirtuin-type" evidence="5">
    <location>
        <begin position="3"/>
        <end position="252"/>
    </location>
</feature>
<dbReference type="InterPro" id="IPR003000">
    <property type="entry name" value="Sirtuin"/>
</dbReference>
<feature type="binding site" evidence="3">
    <location>
        <begin position="224"/>
        <end position="226"/>
    </location>
    <ligand>
        <name>NAD(+)</name>
        <dbReference type="ChEBI" id="CHEBI:57540"/>
    </ligand>
</feature>
<accession>A0A4R6QN38</accession>
<feature type="active site" description="Proton acceptor" evidence="3">
    <location>
        <position position="127"/>
    </location>
</feature>
<dbReference type="HAMAP" id="MF_01121">
    <property type="entry name" value="Sirtuin_ClassIII"/>
    <property type="match status" value="1"/>
</dbReference>
<proteinExistence type="inferred from homology"/>
<dbReference type="InParanoid" id="A0A4R6QN38"/>
<keyword evidence="3" id="KW-0963">Cytoplasm</keyword>